<dbReference type="PANTHER" id="PTHR21015">
    <property type="entry name" value="UDP-N-ACETYLGLUCOSAMINE--N-ACETYLMURAMYL-(PENTAPEPTIDE) PYROPHOSPHORYL-UNDECAPRENOL N-ACETYLGLUCOSAMINE TRANSFERASE 1"/>
    <property type="match status" value="1"/>
</dbReference>
<dbReference type="RefSeq" id="WP_282199577.1">
    <property type="nucleotide sequence ID" value="NZ_BOQE01000001.1"/>
</dbReference>
<keyword evidence="5" id="KW-0378">Hydrolase</keyword>
<dbReference type="PANTHER" id="PTHR21015:SF22">
    <property type="entry name" value="GLYCOSYLTRANSFERASE"/>
    <property type="match status" value="1"/>
</dbReference>
<organism evidence="5 6">
    <name type="scientific">Collibacillus ludicampi</name>
    <dbReference type="NCBI Taxonomy" id="2771369"/>
    <lineage>
        <taxon>Bacteria</taxon>
        <taxon>Bacillati</taxon>
        <taxon>Bacillota</taxon>
        <taxon>Bacilli</taxon>
        <taxon>Bacillales</taxon>
        <taxon>Alicyclobacillaceae</taxon>
        <taxon>Collibacillus</taxon>
    </lineage>
</organism>
<dbReference type="GO" id="GO:0016758">
    <property type="term" value="F:hexosyltransferase activity"/>
    <property type="evidence" value="ECO:0007669"/>
    <property type="project" value="InterPro"/>
</dbReference>
<dbReference type="Gene3D" id="3.40.50.11190">
    <property type="match status" value="1"/>
</dbReference>
<comment type="caution">
    <text evidence="5">The sequence shown here is derived from an EMBL/GenBank/DDBJ whole genome shotgun (WGS) entry which is preliminary data.</text>
</comment>
<evidence type="ECO:0000256" key="3">
    <source>
        <dbReference type="PIRSR" id="PIRSR620023-2"/>
    </source>
</evidence>
<evidence type="ECO:0000313" key="5">
    <source>
        <dbReference type="EMBL" id="GIM46478.1"/>
    </source>
</evidence>
<dbReference type="InterPro" id="IPR020023">
    <property type="entry name" value="PseG"/>
</dbReference>
<keyword evidence="6" id="KW-1185">Reference proteome</keyword>
<feature type="domain" description="Glycosyl transferase family 28 C-terminal" evidence="4">
    <location>
        <begin position="185"/>
        <end position="341"/>
    </location>
</feature>
<dbReference type="NCBIfam" id="TIGR03590">
    <property type="entry name" value="PseG"/>
    <property type="match status" value="1"/>
</dbReference>
<dbReference type="Proteomes" id="UP001057291">
    <property type="component" value="Unassembled WGS sequence"/>
</dbReference>
<evidence type="ECO:0000259" key="4">
    <source>
        <dbReference type="Pfam" id="PF04101"/>
    </source>
</evidence>
<reference evidence="5" key="1">
    <citation type="journal article" date="2023" name="Int. J. Syst. Evol. Microbiol.">
        <title>Collibacillus ludicampi gen. nov., sp. nov., a new soil bacterium of the family Alicyclobacillaceae.</title>
        <authorList>
            <person name="Jojima T."/>
            <person name="Ioku Y."/>
            <person name="Fukuta Y."/>
            <person name="Shirasaka N."/>
            <person name="Matsumura Y."/>
            <person name="Mori M."/>
        </authorList>
    </citation>
    <scope>NUCLEOTIDE SEQUENCE</scope>
    <source>
        <strain evidence="5">TP075</strain>
    </source>
</reference>
<protein>
    <submittedName>
        <fullName evidence="5">UDP-2,4-diacetamido-2,4, 6-trideoxy-beta-L-altropy ranose hydrolase</fullName>
    </submittedName>
</protein>
<gene>
    <name evidence="5" type="ORF">DNHGIG_20270</name>
</gene>
<dbReference type="AlphaFoldDB" id="A0AAV4LFE2"/>
<dbReference type="SUPFAM" id="SSF53756">
    <property type="entry name" value="UDP-Glycosyltransferase/glycogen phosphorylase"/>
    <property type="match status" value="1"/>
</dbReference>
<feature type="binding site" evidence="3">
    <location>
        <position position="163"/>
    </location>
    <ligand>
        <name>substrate</name>
    </ligand>
</feature>
<dbReference type="Gene3D" id="3.40.50.2000">
    <property type="entry name" value="Glycogen Phosphorylase B"/>
    <property type="match status" value="1"/>
</dbReference>
<evidence type="ECO:0000313" key="6">
    <source>
        <dbReference type="Proteomes" id="UP001057291"/>
    </source>
</evidence>
<dbReference type="EMBL" id="BOQE01000001">
    <property type="protein sequence ID" value="GIM46478.1"/>
    <property type="molecule type" value="Genomic_DNA"/>
</dbReference>
<dbReference type="InterPro" id="IPR007235">
    <property type="entry name" value="Glyco_trans_28_C"/>
</dbReference>
<sequence length="356" mass="40236">MNNKSQGEKVSVYFRADASFKIGTGHVQRCIALAQALHEYGVKCQFITRQDPSELSSQLIKSLFTCNILQPHLTKEEEIFSVCQIIQNPSSTILVLDSYDIDTYDLRQLKKIGVPLVLIDDFAQLPFYDCDLIINQNLFAETLNYATNENTKVLRGPRFALLRREFYEQRQTLKRTHPFRAKRILVTMGGSDPAQGTLKVLKAIHDLDEHIKNRLEITVVLGKAFTDHVKIEAEARQLRNVALIHHSQQMSVLMANTDLSISAGGSTVYELAALGVPSLIVSIAGNQIAVGEALQHKKASVYLGRIEQVSIEEIRQKIQWLLLDRFVRKQLSRQSFKLVDARGADRVARIILEELI</sequence>
<feature type="binding site" evidence="3">
    <location>
        <position position="270"/>
    </location>
    <ligand>
        <name>substrate</name>
    </ligand>
</feature>
<keyword evidence="1" id="KW-0472">Membrane</keyword>
<feature type="active site" description="Proton acceptor" evidence="2">
    <location>
        <position position="26"/>
    </location>
</feature>
<evidence type="ECO:0000256" key="2">
    <source>
        <dbReference type="PIRSR" id="PIRSR620023-1"/>
    </source>
</evidence>
<evidence type="ECO:0000256" key="1">
    <source>
        <dbReference type="ARBA" id="ARBA00023136"/>
    </source>
</evidence>
<accession>A0AAV4LFE2</accession>
<dbReference type="Pfam" id="PF04101">
    <property type="entry name" value="Glyco_tran_28_C"/>
    <property type="match status" value="1"/>
</dbReference>
<proteinExistence type="predicted"/>
<dbReference type="GO" id="GO:0016787">
    <property type="term" value="F:hydrolase activity"/>
    <property type="evidence" value="ECO:0007669"/>
    <property type="project" value="UniProtKB-KW"/>
</dbReference>
<name>A0AAV4LFE2_9BACL</name>